<evidence type="ECO:0000313" key="3">
    <source>
        <dbReference type="Proteomes" id="UP000182149"/>
    </source>
</evidence>
<evidence type="ECO:0000313" key="2">
    <source>
        <dbReference type="EMBL" id="OJG09784.1"/>
    </source>
</evidence>
<proteinExistence type="predicted"/>
<protein>
    <submittedName>
        <fullName evidence="2">Uncharacterized protein</fullName>
    </submittedName>
</protein>
<sequence>MANDLTGKRKTTEKTAVGVGTVPNLTSVKFSKMKEKQVE</sequence>
<accession>A0A1L8QQP8</accession>
<dbReference type="Proteomes" id="UP000182149">
    <property type="component" value="Unassembled WGS sequence"/>
</dbReference>
<organism evidence="2 3">
    <name type="scientific">Enterococcus aquimarinus</name>
    <dbReference type="NCBI Taxonomy" id="328396"/>
    <lineage>
        <taxon>Bacteria</taxon>
        <taxon>Bacillati</taxon>
        <taxon>Bacillota</taxon>
        <taxon>Bacilli</taxon>
        <taxon>Lactobacillales</taxon>
        <taxon>Enterococcaceae</taxon>
        <taxon>Enterococcus</taxon>
    </lineage>
</organism>
<evidence type="ECO:0000256" key="1">
    <source>
        <dbReference type="SAM" id="MobiDB-lite"/>
    </source>
</evidence>
<comment type="caution">
    <text evidence="2">The sequence shown here is derived from an EMBL/GenBank/DDBJ whole genome shotgun (WGS) entry which is preliminary data.</text>
</comment>
<feature type="region of interest" description="Disordered" evidence="1">
    <location>
        <begin position="1"/>
        <end position="39"/>
    </location>
</feature>
<dbReference type="STRING" id="328396.RU93_GL000599"/>
<gene>
    <name evidence="2" type="ORF">RU93_GL000599</name>
</gene>
<name>A0A1L8QQP8_9ENTE</name>
<dbReference type="AlphaFoldDB" id="A0A1L8QQP8"/>
<keyword evidence="3" id="KW-1185">Reference proteome</keyword>
<reference evidence="2 3" key="1">
    <citation type="submission" date="2014-12" db="EMBL/GenBank/DDBJ databases">
        <title>Draft genome sequences of 29 type strains of Enterococci.</title>
        <authorList>
            <person name="Zhong Z."/>
            <person name="Sun Z."/>
            <person name="Liu W."/>
            <person name="Zhang W."/>
            <person name="Zhang H."/>
        </authorList>
    </citation>
    <scope>NUCLEOTIDE SEQUENCE [LARGE SCALE GENOMIC DNA]</scope>
    <source>
        <strain evidence="2 3">DSM 17690</strain>
    </source>
</reference>
<dbReference type="EMBL" id="JXKD01000013">
    <property type="protein sequence ID" value="OJG09784.1"/>
    <property type="molecule type" value="Genomic_DNA"/>
</dbReference>
<feature type="compositionally biased region" description="Basic and acidic residues" evidence="1">
    <location>
        <begin position="1"/>
        <end position="13"/>
    </location>
</feature>